<keyword evidence="2" id="KW-0540">Nuclease</keyword>
<evidence type="ECO:0000313" key="2">
    <source>
        <dbReference type="EMBL" id="CUA77217.1"/>
    </source>
</evidence>
<dbReference type="InterPro" id="IPR041078">
    <property type="entry name" value="Plavaka"/>
</dbReference>
<reference evidence="2 3" key="1">
    <citation type="submission" date="2015-07" db="EMBL/GenBank/DDBJ databases">
        <authorList>
            <person name="Noorani M."/>
        </authorList>
    </citation>
    <scope>NUCLEOTIDE SEQUENCE [LARGE SCALE GENOMIC DNA]</scope>
    <source>
        <strain evidence="2">BBA 69670</strain>
    </source>
</reference>
<feature type="compositionally biased region" description="Low complexity" evidence="1">
    <location>
        <begin position="13"/>
        <end position="33"/>
    </location>
</feature>
<dbReference type="AlphaFoldDB" id="A0A0K6GF30"/>
<name>A0A0K6GF30_9AGAM</name>
<keyword evidence="2" id="KW-0255">Endonuclease</keyword>
<proteinExistence type="predicted"/>
<dbReference type="GO" id="GO:0004519">
    <property type="term" value="F:endonuclease activity"/>
    <property type="evidence" value="ECO:0007669"/>
    <property type="project" value="UniProtKB-KW"/>
</dbReference>
<keyword evidence="2" id="KW-0378">Hydrolase</keyword>
<feature type="region of interest" description="Disordered" evidence="1">
    <location>
        <begin position="1"/>
        <end position="33"/>
    </location>
</feature>
<dbReference type="Proteomes" id="UP000044841">
    <property type="component" value="Unassembled WGS sequence"/>
</dbReference>
<feature type="compositionally biased region" description="Acidic residues" evidence="1">
    <location>
        <begin position="1084"/>
        <end position="1101"/>
    </location>
</feature>
<evidence type="ECO:0000313" key="3">
    <source>
        <dbReference type="Proteomes" id="UP000044841"/>
    </source>
</evidence>
<evidence type="ECO:0000256" key="1">
    <source>
        <dbReference type="SAM" id="MobiDB-lite"/>
    </source>
</evidence>
<feature type="region of interest" description="Disordered" evidence="1">
    <location>
        <begin position="1071"/>
        <end position="1108"/>
    </location>
</feature>
<keyword evidence="3" id="KW-1185">Reference proteome</keyword>
<sequence>MLGQYRATHDILPEAPLAPESSESASSGLLDTSSHPALPSLGVQRLILRFKQRPETYTTPMDSFGQYRVYAQKPLTIPDSAYELKDISDVQCSRSSSEPIDTPEQQLVSDIIYPCPNISAFRLQHWHWCQGVKKSKSARQSLVSDVITKPDFIPSDVANVNWTRLDEFLAADVSSSRHSNSLASGWRNISIDLCIPPRTTTAAALYKSNPQLNTYSIPEVPLRSLTQIVRLAFTKNNTSHFHYEPFESFRKDPLTAKIQQCYGEAYESKRMRDMHQAIQDTLLDKPCSLPRCIAALMIFSDATQLASFGPAKAWPIRLTFGNYSKYERCKPNSGTNFEVGYIPNLPPNIQDKIRNLEPGKPVPRALLTQIRRELIHAVWSILLDDEFLQSWRHGIIIMCADGIERRVFPRIFSYSADYMEKILLATIRGMKSLFPCPRCLTPKCEFHKLGLPEDQARREQLKRVDNRSRSDVHQARSFIYDKGRAVNSQDVENLLKSESYTPVDNAFSRHLRPLGFDIFESLTVDFMHEFELGVWKAVFTHIIRILEAIGSKGVTDFNLRFRMVPAFGNGTIRGFQEDVTNMTRPTASDYEGVLQCILPVLEGLLPAIYERQILNLVFVLAQWHALGHELRSFKAYTSQTKVYETQQKLAVRQRRIEAKKKTKTTTHEPTYASDPKQSLHAQTVAVLTRTQKFFSLDTSKIHVLGDHPESIETFGTTDSTSTQVGEFMHRPTKQRFSRTNNQSDYLLQMNKIEKIENRLIDIKSTLDKASEIPVTGFSTLPSCAPDNEENPVLDFGRSGYHIATSQKNPIVLPTWLHHQQNDPAFKGFNLRLKNHLLARILGGRYQNEANHSDSALAQIRIQHDRIYSHQTLKINYTTYDIRRAQDLINPNTYKRFIIVPSEEDSHNNSEINSNTHQHPFWYARVLGVYHANVLYQNKPATRMDFLWVRWLGRVMDAPGSWERCHLDEVGYWADNEEAHAFEFIDPSDVIRAAHLIPKFTSARTHEFLGPESITSIALDDPLVGDWEYYYVNRFVDRDMFMRYFGPDIGRIIRTADIATLESAYEYFEMDNESHTGEQPCVDDGNSESEDDLFDYGDEDEYERGNTLQ</sequence>
<gene>
    <name evidence="2" type="ORF">RSOLAG22IIIB_12622</name>
</gene>
<organism evidence="2 3">
    <name type="scientific">Rhizoctonia solani</name>
    <dbReference type="NCBI Taxonomy" id="456999"/>
    <lineage>
        <taxon>Eukaryota</taxon>
        <taxon>Fungi</taxon>
        <taxon>Dikarya</taxon>
        <taxon>Basidiomycota</taxon>
        <taxon>Agaricomycotina</taxon>
        <taxon>Agaricomycetes</taxon>
        <taxon>Cantharellales</taxon>
        <taxon>Ceratobasidiaceae</taxon>
        <taxon>Rhizoctonia</taxon>
    </lineage>
</organism>
<dbReference type="EMBL" id="CYGV01001799">
    <property type="protein sequence ID" value="CUA77217.1"/>
    <property type="molecule type" value="Genomic_DNA"/>
</dbReference>
<accession>A0A0K6GF30</accession>
<dbReference type="Pfam" id="PF18759">
    <property type="entry name" value="Plavaka"/>
    <property type="match status" value="1"/>
</dbReference>
<protein>
    <submittedName>
        <fullName evidence="2">CRISPR-associated endonuclease Cas9 [Streptococcus mutans UA159]</fullName>
    </submittedName>
</protein>